<comment type="caution">
    <text evidence="1">The sequence shown here is derived from an EMBL/GenBank/DDBJ whole genome shotgun (WGS) entry which is preliminary data.</text>
</comment>
<accession>A0AAD5N914</accession>
<dbReference type="AlphaFoldDB" id="A0AAD5N914"/>
<evidence type="ECO:0000313" key="1">
    <source>
        <dbReference type="EMBL" id="KAJ1362794.1"/>
    </source>
</evidence>
<sequence length="138" mass="14985">MGDPPSCIIMSNTVTGICTSMNVDPKACMEAPNMMVTTTAINDTYSTISGTLSTTNIVMANWPKGDVAKCAEQSGSNAGIGSIWFKLLLGFGNCWRKLKFNCEKAARFREILMKLDFAPEAQFLMSSPSHRCVGYLIA</sequence>
<keyword evidence="2" id="KW-1185">Reference proteome</keyword>
<protein>
    <submittedName>
        <fullName evidence="1">Uncharacterized protein</fullName>
    </submittedName>
</protein>
<organism evidence="1 2">
    <name type="scientific">Parelaphostrongylus tenuis</name>
    <name type="common">Meningeal worm</name>
    <dbReference type="NCBI Taxonomy" id="148309"/>
    <lineage>
        <taxon>Eukaryota</taxon>
        <taxon>Metazoa</taxon>
        <taxon>Ecdysozoa</taxon>
        <taxon>Nematoda</taxon>
        <taxon>Chromadorea</taxon>
        <taxon>Rhabditida</taxon>
        <taxon>Rhabditina</taxon>
        <taxon>Rhabditomorpha</taxon>
        <taxon>Strongyloidea</taxon>
        <taxon>Metastrongylidae</taxon>
        <taxon>Parelaphostrongylus</taxon>
    </lineage>
</organism>
<proteinExistence type="predicted"/>
<dbReference type="EMBL" id="JAHQIW010004530">
    <property type="protein sequence ID" value="KAJ1362794.1"/>
    <property type="molecule type" value="Genomic_DNA"/>
</dbReference>
<reference evidence="1" key="1">
    <citation type="submission" date="2021-06" db="EMBL/GenBank/DDBJ databases">
        <title>Parelaphostrongylus tenuis whole genome reference sequence.</title>
        <authorList>
            <person name="Garwood T.J."/>
            <person name="Larsen P.A."/>
            <person name="Fountain-Jones N.M."/>
            <person name="Garbe J.R."/>
            <person name="Macchietto M.G."/>
            <person name="Kania S.A."/>
            <person name="Gerhold R.W."/>
            <person name="Richards J.E."/>
            <person name="Wolf T.M."/>
        </authorList>
    </citation>
    <scope>NUCLEOTIDE SEQUENCE</scope>
    <source>
        <strain evidence="1">MNPRO001-30</strain>
        <tissue evidence="1">Meninges</tissue>
    </source>
</reference>
<name>A0AAD5N914_PARTN</name>
<evidence type="ECO:0000313" key="2">
    <source>
        <dbReference type="Proteomes" id="UP001196413"/>
    </source>
</evidence>
<gene>
    <name evidence="1" type="ORF">KIN20_022472</name>
</gene>
<dbReference type="Proteomes" id="UP001196413">
    <property type="component" value="Unassembled WGS sequence"/>
</dbReference>